<evidence type="ECO:0000313" key="2">
    <source>
        <dbReference type="EMBL" id="MBW48061.1"/>
    </source>
</evidence>
<dbReference type="EMBL" id="GGFK01014740">
    <property type="protein sequence ID" value="MBW48061.1"/>
    <property type="molecule type" value="Transcribed_RNA"/>
</dbReference>
<protein>
    <submittedName>
        <fullName evidence="2">Putative secreted protein</fullName>
    </submittedName>
</protein>
<accession>A0A2M4B4W7</accession>
<organism evidence="2">
    <name type="scientific">Anopheles triannulatus</name>
    <dbReference type="NCBI Taxonomy" id="58253"/>
    <lineage>
        <taxon>Eukaryota</taxon>
        <taxon>Metazoa</taxon>
        <taxon>Ecdysozoa</taxon>
        <taxon>Arthropoda</taxon>
        <taxon>Hexapoda</taxon>
        <taxon>Insecta</taxon>
        <taxon>Pterygota</taxon>
        <taxon>Neoptera</taxon>
        <taxon>Endopterygota</taxon>
        <taxon>Diptera</taxon>
        <taxon>Nematocera</taxon>
        <taxon>Culicoidea</taxon>
        <taxon>Culicidae</taxon>
        <taxon>Anophelinae</taxon>
        <taxon>Anopheles</taxon>
    </lineage>
</organism>
<feature type="signal peptide" evidence="1">
    <location>
        <begin position="1"/>
        <end position="22"/>
    </location>
</feature>
<evidence type="ECO:0000256" key="1">
    <source>
        <dbReference type="SAM" id="SignalP"/>
    </source>
</evidence>
<dbReference type="AlphaFoldDB" id="A0A2M4B4W7"/>
<keyword evidence="1" id="KW-0732">Signal</keyword>
<sequence length="150" mass="16533">MCGYWCGAVMMGFLGVYEGARARLCVCVCGRACVRDNDNDDGRPHEICRRVLFCCWWCCIAAGRKLGGSVAAAAAAGPYHAMSWRGSTTVLPWGRRGVQPMFICRVAIAQYSGLSFRRPTAVSSFALPIPPFKNGTRRQRTMAFAFFYAL</sequence>
<name>A0A2M4B4W7_9DIPT</name>
<proteinExistence type="predicted"/>
<reference evidence="2" key="1">
    <citation type="submission" date="2018-01" db="EMBL/GenBank/DDBJ databases">
        <title>An insight into the sialome of Amazonian anophelines.</title>
        <authorList>
            <person name="Ribeiro J.M."/>
            <person name="Scarpassa V."/>
            <person name="Calvo E."/>
        </authorList>
    </citation>
    <scope>NUCLEOTIDE SEQUENCE</scope>
    <source>
        <tissue evidence="2">Salivary glands</tissue>
    </source>
</reference>
<feature type="chain" id="PRO_5014986215" evidence="1">
    <location>
        <begin position="23"/>
        <end position="150"/>
    </location>
</feature>